<dbReference type="Proteomes" id="UP000275267">
    <property type="component" value="Unassembled WGS sequence"/>
</dbReference>
<proteinExistence type="predicted"/>
<organism evidence="2 3">
    <name type="scientific">Panicum miliaceum</name>
    <name type="common">Proso millet</name>
    <name type="synonym">Broomcorn millet</name>
    <dbReference type="NCBI Taxonomy" id="4540"/>
    <lineage>
        <taxon>Eukaryota</taxon>
        <taxon>Viridiplantae</taxon>
        <taxon>Streptophyta</taxon>
        <taxon>Embryophyta</taxon>
        <taxon>Tracheophyta</taxon>
        <taxon>Spermatophyta</taxon>
        <taxon>Magnoliopsida</taxon>
        <taxon>Liliopsida</taxon>
        <taxon>Poales</taxon>
        <taxon>Poaceae</taxon>
        <taxon>PACMAD clade</taxon>
        <taxon>Panicoideae</taxon>
        <taxon>Panicodae</taxon>
        <taxon>Paniceae</taxon>
        <taxon>Panicinae</taxon>
        <taxon>Panicum</taxon>
        <taxon>Panicum sect. Panicum</taxon>
    </lineage>
</organism>
<feature type="region of interest" description="Disordered" evidence="1">
    <location>
        <begin position="24"/>
        <end position="85"/>
    </location>
</feature>
<feature type="region of interest" description="Disordered" evidence="1">
    <location>
        <begin position="97"/>
        <end position="155"/>
    </location>
</feature>
<feature type="compositionally biased region" description="Basic and acidic residues" evidence="1">
    <location>
        <begin position="212"/>
        <end position="225"/>
    </location>
</feature>
<gene>
    <name evidence="2" type="ORF">C2845_PM09G13920</name>
</gene>
<feature type="compositionally biased region" description="Basic and acidic residues" evidence="1">
    <location>
        <begin position="245"/>
        <end position="255"/>
    </location>
</feature>
<feature type="compositionally biased region" description="Basic and acidic residues" evidence="1">
    <location>
        <begin position="51"/>
        <end position="76"/>
    </location>
</feature>
<evidence type="ECO:0000256" key="1">
    <source>
        <dbReference type="SAM" id="MobiDB-lite"/>
    </source>
</evidence>
<evidence type="ECO:0000313" key="3">
    <source>
        <dbReference type="Proteomes" id="UP000275267"/>
    </source>
</evidence>
<reference evidence="3" key="1">
    <citation type="journal article" date="2019" name="Nat. Commun.">
        <title>The genome of broomcorn millet.</title>
        <authorList>
            <person name="Zou C."/>
            <person name="Miki D."/>
            <person name="Li D."/>
            <person name="Tang Q."/>
            <person name="Xiao L."/>
            <person name="Rajput S."/>
            <person name="Deng P."/>
            <person name="Jia W."/>
            <person name="Huang R."/>
            <person name="Zhang M."/>
            <person name="Sun Y."/>
            <person name="Hu J."/>
            <person name="Fu X."/>
            <person name="Schnable P.S."/>
            <person name="Li F."/>
            <person name="Zhang H."/>
            <person name="Feng B."/>
            <person name="Zhu X."/>
            <person name="Liu R."/>
            <person name="Schnable J.C."/>
            <person name="Zhu J.-K."/>
            <person name="Zhang H."/>
        </authorList>
    </citation>
    <scope>NUCLEOTIDE SEQUENCE [LARGE SCALE GENOMIC DNA]</scope>
</reference>
<feature type="region of interest" description="Disordered" evidence="1">
    <location>
        <begin position="191"/>
        <end position="281"/>
    </location>
</feature>
<feature type="compositionally biased region" description="Basic and acidic residues" evidence="1">
    <location>
        <begin position="267"/>
        <end position="279"/>
    </location>
</feature>
<feature type="compositionally biased region" description="Gly residues" evidence="1">
    <location>
        <begin position="256"/>
        <end position="266"/>
    </location>
</feature>
<sequence>MSALPVFLAHSPDIRHRQTWCGARAPAPTEKGRRQPLGAGATTAARGAVDQLRRAERRERERERAGGGRREPAEGGRRRRERVTLSHVRRRVPRPRAAPLRGAACRRRRRRTPFAPDLLDGRADPRWGGPASARSEVLRRRRGGHSEVGEEASSPSRTGALLLRRPLVAAPCRRLPAVAPCAPLAVTGVEEVRQRRRDRGVAAPRQHRRHRLEPETLTHKERERGGGAPPAVGPRRRRGRPGRSPTEEKQGHDGVVEGGSPGGGERMGGREGVGVKKYSDTWVPRLVVGAENEI</sequence>
<evidence type="ECO:0000313" key="2">
    <source>
        <dbReference type="EMBL" id="RLN12618.1"/>
    </source>
</evidence>
<keyword evidence="3" id="KW-1185">Reference proteome</keyword>
<comment type="caution">
    <text evidence="2">The sequence shown here is derived from an EMBL/GenBank/DDBJ whole genome shotgun (WGS) entry which is preliminary data.</text>
</comment>
<feature type="compositionally biased region" description="Low complexity" evidence="1">
    <location>
        <begin position="38"/>
        <end position="48"/>
    </location>
</feature>
<dbReference type="EMBL" id="PQIB02000006">
    <property type="protein sequence ID" value="RLN12618.1"/>
    <property type="molecule type" value="Genomic_DNA"/>
</dbReference>
<accession>A0A3L6S2I4</accession>
<dbReference type="AlphaFoldDB" id="A0A3L6S2I4"/>
<name>A0A3L6S2I4_PANMI</name>
<protein>
    <submittedName>
        <fullName evidence="2">Uncharacterized protein</fullName>
    </submittedName>
</protein>